<feature type="non-terminal residue" evidence="2">
    <location>
        <position position="455"/>
    </location>
</feature>
<name>A0A5J4V9L6_9EUKA</name>
<evidence type="ECO:0000313" key="2">
    <source>
        <dbReference type="EMBL" id="KAA6379239.1"/>
    </source>
</evidence>
<sequence>MPQSDLRQKIKEQPASMVIEEIERSDFRRCIRIGTQEQGHQTENISSQRTWERFKKKSAKQIIVGQKGFDNSYRRAFNQFGSAKRQKHTYLRSAVSLHRRIEVYWSRLIRNQRYQSVWIDTSAYYIKEKNMTNPVKVRSKDNQFALGSLESHIYSTTHRRDDKNRSRVCVSPYPSGQRTRGIKTLTEEKDTDVGKFKMVCTKWTVFESESFANSIGSLTFLKLQIKRGYLYLKKLNTINAQVVQVKGWNSAVYPNRQVLNEIFWKKAMIQKNWPMQTTLTSPQVVILGLRNLVSRDMQLQMASRQQNLSEAASILYAFRRSESLLREKQFRSLTFETDNSSAAYNINSGSAAIVLASGTCNEVRECVKKQRRAEVNRMDVKSKTSVDLMIFKELKVAISNFQAQQCRSGSTDSNTNSCRTAIGMLFRIQRFQEKQIKELAQKYLMMKQQCVTKKK</sequence>
<evidence type="ECO:0000313" key="3">
    <source>
        <dbReference type="Proteomes" id="UP000324800"/>
    </source>
</evidence>
<accession>A0A5J4V9L6</accession>
<comment type="caution">
    <text evidence="2">The sequence shown here is derived from an EMBL/GenBank/DDBJ whole genome shotgun (WGS) entry which is preliminary data.</text>
</comment>
<dbReference type="EMBL" id="SNRW01008616">
    <property type="protein sequence ID" value="KAA6379239.1"/>
    <property type="molecule type" value="Genomic_DNA"/>
</dbReference>
<feature type="region of interest" description="Disordered" evidence="1">
    <location>
        <begin position="160"/>
        <end position="179"/>
    </location>
</feature>
<proteinExistence type="predicted"/>
<gene>
    <name evidence="2" type="ORF">EZS28_025236</name>
</gene>
<protein>
    <submittedName>
        <fullName evidence="2">Uncharacterized protein</fullName>
    </submittedName>
</protein>
<dbReference type="AlphaFoldDB" id="A0A5J4V9L6"/>
<organism evidence="2 3">
    <name type="scientific">Streblomastix strix</name>
    <dbReference type="NCBI Taxonomy" id="222440"/>
    <lineage>
        <taxon>Eukaryota</taxon>
        <taxon>Metamonada</taxon>
        <taxon>Preaxostyla</taxon>
        <taxon>Oxymonadida</taxon>
        <taxon>Streblomastigidae</taxon>
        <taxon>Streblomastix</taxon>
    </lineage>
</organism>
<evidence type="ECO:0000256" key="1">
    <source>
        <dbReference type="SAM" id="MobiDB-lite"/>
    </source>
</evidence>
<reference evidence="2 3" key="1">
    <citation type="submission" date="2019-03" db="EMBL/GenBank/DDBJ databases">
        <title>Single cell metagenomics reveals metabolic interactions within the superorganism composed of flagellate Streblomastix strix and complex community of Bacteroidetes bacteria on its surface.</title>
        <authorList>
            <person name="Treitli S.C."/>
            <person name="Kolisko M."/>
            <person name="Husnik F."/>
            <person name="Keeling P."/>
            <person name="Hampl V."/>
        </authorList>
    </citation>
    <scope>NUCLEOTIDE SEQUENCE [LARGE SCALE GENOMIC DNA]</scope>
    <source>
        <strain evidence="2">ST1C</strain>
    </source>
</reference>
<dbReference type="Proteomes" id="UP000324800">
    <property type="component" value="Unassembled WGS sequence"/>
</dbReference>